<sequence length="507" mass="53832">MNPGSQFEPPTNPYRGPYEQPTMPPAPQPPRRRGRGRLAAAVAGAVVVVLGVAGAAVLVFTGRLSPLPGSQPGAARSSVPVAKGKPAAPPTLDVCAMVPKAEAERLVPGAAATGDSRDAADSGTVTFTCSWVNRRISYNEFWRSREIDIRVEQHKGEGAKTGRAMAQSIYELDYGGAKYRETAKPAADEDEKEYISPMREIQGVGEGAFAQYTWRRSGDLLWYSFGEAQARNGDMTVKIKFQASQQPKDAKMLSNEGTKSITEENALREVTQLLTQVVKGVSTWQAANPDVLARAKPEPTATTTPTPTPPQPSASPTVLAAFPALCEKVSATALQLVPGGEKRARALEEGKEKQTECRWLNRELPLSGGGHKLRSALVTVHEFADRAGGPDQGAAKGMYAQKRGANQDLGFGGIFWSKMTEIKGLGDAAFHQHVTIKKGDIHSGTGTIVLRRGATVLVVDYSGVDVPEGATADSGQAKLVTEQEGRAGALKLARALADALAEQPTGS</sequence>
<evidence type="ECO:0000256" key="2">
    <source>
        <dbReference type="SAM" id="Phobius"/>
    </source>
</evidence>
<feature type="region of interest" description="Disordered" evidence="1">
    <location>
        <begin position="1"/>
        <end position="36"/>
    </location>
</feature>
<protein>
    <recommendedName>
        <fullName evidence="5">DUF3558 domain-containing protein</fullName>
    </recommendedName>
</protein>
<feature type="region of interest" description="Disordered" evidence="1">
    <location>
        <begin position="291"/>
        <end position="316"/>
    </location>
</feature>
<gene>
    <name evidence="3" type="ORF">ACIBG2_07835</name>
</gene>
<keyword evidence="4" id="KW-1185">Reference proteome</keyword>
<accession>A0ABW7YNM5</accession>
<dbReference type="EMBL" id="JBITGY010000002">
    <property type="protein sequence ID" value="MFI6497276.1"/>
    <property type="molecule type" value="Genomic_DNA"/>
</dbReference>
<evidence type="ECO:0000313" key="4">
    <source>
        <dbReference type="Proteomes" id="UP001612741"/>
    </source>
</evidence>
<keyword evidence="2" id="KW-0812">Transmembrane</keyword>
<feature type="transmembrane region" description="Helical" evidence="2">
    <location>
        <begin position="38"/>
        <end position="60"/>
    </location>
</feature>
<reference evidence="3 4" key="1">
    <citation type="submission" date="2024-10" db="EMBL/GenBank/DDBJ databases">
        <title>The Natural Products Discovery Center: Release of the First 8490 Sequenced Strains for Exploring Actinobacteria Biosynthetic Diversity.</title>
        <authorList>
            <person name="Kalkreuter E."/>
            <person name="Kautsar S.A."/>
            <person name="Yang D."/>
            <person name="Bader C.D."/>
            <person name="Teijaro C.N."/>
            <person name="Fluegel L."/>
            <person name="Davis C.M."/>
            <person name="Simpson J.R."/>
            <person name="Lauterbach L."/>
            <person name="Steele A.D."/>
            <person name="Gui C."/>
            <person name="Meng S."/>
            <person name="Li G."/>
            <person name="Viehrig K."/>
            <person name="Ye F."/>
            <person name="Su P."/>
            <person name="Kiefer A.F."/>
            <person name="Nichols A."/>
            <person name="Cepeda A.J."/>
            <person name="Yan W."/>
            <person name="Fan B."/>
            <person name="Jiang Y."/>
            <person name="Adhikari A."/>
            <person name="Zheng C.-J."/>
            <person name="Schuster L."/>
            <person name="Cowan T.M."/>
            <person name="Smanski M.J."/>
            <person name="Chevrette M.G."/>
            <person name="De Carvalho L.P.S."/>
            <person name="Shen B."/>
        </authorList>
    </citation>
    <scope>NUCLEOTIDE SEQUENCE [LARGE SCALE GENOMIC DNA]</scope>
    <source>
        <strain evidence="3 4">NPDC050545</strain>
    </source>
</reference>
<evidence type="ECO:0000313" key="3">
    <source>
        <dbReference type="EMBL" id="MFI6497276.1"/>
    </source>
</evidence>
<comment type="caution">
    <text evidence="3">The sequence shown here is derived from an EMBL/GenBank/DDBJ whole genome shotgun (WGS) entry which is preliminary data.</text>
</comment>
<keyword evidence="2" id="KW-1133">Transmembrane helix</keyword>
<dbReference type="RefSeq" id="WP_397079996.1">
    <property type="nucleotide sequence ID" value="NZ_JBITGY010000002.1"/>
</dbReference>
<keyword evidence="2" id="KW-0472">Membrane</keyword>
<organism evidence="3 4">
    <name type="scientific">Nonomuraea typhae</name>
    <dbReference type="NCBI Taxonomy" id="2603600"/>
    <lineage>
        <taxon>Bacteria</taxon>
        <taxon>Bacillati</taxon>
        <taxon>Actinomycetota</taxon>
        <taxon>Actinomycetes</taxon>
        <taxon>Streptosporangiales</taxon>
        <taxon>Streptosporangiaceae</taxon>
        <taxon>Nonomuraea</taxon>
    </lineage>
</organism>
<evidence type="ECO:0000256" key="1">
    <source>
        <dbReference type="SAM" id="MobiDB-lite"/>
    </source>
</evidence>
<evidence type="ECO:0008006" key="5">
    <source>
        <dbReference type="Google" id="ProtNLM"/>
    </source>
</evidence>
<name>A0ABW7YNM5_9ACTN</name>
<dbReference type="Proteomes" id="UP001612741">
    <property type="component" value="Unassembled WGS sequence"/>
</dbReference>
<proteinExistence type="predicted"/>